<organism evidence="4 5">
    <name type="scientific">Corynebacterium maris DSM 45190</name>
    <dbReference type="NCBI Taxonomy" id="1224163"/>
    <lineage>
        <taxon>Bacteria</taxon>
        <taxon>Bacillati</taxon>
        <taxon>Actinomycetota</taxon>
        <taxon>Actinomycetes</taxon>
        <taxon>Mycobacteriales</taxon>
        <taxon>Corynebacteriaceae</taxon>
        <taxon>Corynebacterium</taxon>
    </lineage>
</organism>
<dbReference type="InterPro" id="IPR029016">
    <property type="entry name" value="GAF-like_dom_sf"/>
</dbReference>
<dbReference type="Proteomes" id="UP000015388">
    <property type="component" value="Chromosome"/>
</dbReference>
<keyword evidence="5" id="KW-1185">Reference proteome</keyword>
<dbReference type="SUPFAM" id="SSF55781">
    <property type="entry name" value="GAF domain-like"/>
    <property type="match status" value="1"/>
</dbReference>
<evidence type="ECO:0000313" key="4">
    <source>
        <dbReference type="EMBL" id="AGS34348.1"/>
    </source>
</evidence>
<dbReference type="GO" id="GO:0003700">
    <property type="term" value="F:DNA-binding transcription factor activity"/>
    <property type="evidence" value="ECO:0007669"/>
    <property type="project" value="TreeGrafter"/>
</dbReference>
<evidence type="ECO:0000259" key="3">
    <source>
        <dbReference type="PROSITE" id="PS51078"/>
    </source>
</evidence>
<dbReference type="OrthoDB" id="7274111at2"/>
<dbReference type="PANTHER" id="PTHR30136:SF35">
    <property type="entry name" value="HTH-TYPE TRANSCRIPTIONAL REGULATOR RV1719"/>
    <property type="match status" value="1"/>
</dbReference>
<dbReference type="STRING" id="1224163.B841_04335"/>
<dbReference type="PANTHER" id="PTHR30136">
    <property type="entry name" value="HELIX-TURN-HELIX TRANSCRIPTIONAL REGULATOR, ICLR FAMILY"/>
    <property type="match status" value="1"/>
</dbReference>
<accession>S5TI05</accession>
<dbReference type="PROSITE" id="PS51078">
    <property type="entry name" value="ICLR_ED"/>
    <property type="match status" value="1"/>
</dbReference>
<evidence type="ECO:0000313" key="5">
    <source>
        <dbReference type="Proteomes" id="UP000015388"/>
    </source>
</evidence>
<dbReference type="RefSeq" id="WP_020934281.1">
    <property type="nucleotide sequence ID" value="NC_021915.1"/>
</dbReference>
<dbReference type="InterPro" id="IPR050707">
    <property type="entry name" value="HTH_MetabolicPath_Reg"/>
</dbReference>
<name>S5TI05_9CORY</name>
<keyword evidence="2" id="KW-0804">Transcription</keyword>
<dbReference type="eggNOG" id="COG1414">
    <property type="taxonomic scope" value="Bacteria"/>
</dbReference>
<sequence length="258" mass="27670">MIHLGPTHGLPPREYLQSVDLALVLILILRDSGRITISGTAKLLDVSASTVHRSVAMLVYRGFATRSENRTYVPGPALSSSSLQPGTGARLVEATRDQLIRLSEETGETCQLMTLSGNKCHILLSVAGATQPTVGSRRGQIIPAEQNAGGLAMLAEYSAGELRALYPTFPDATFDQLRRTLRRSRERGFAINNGLYEAHVSAVGACLRNELGDVLGAVAVTVPTHRFRAVHHPCTQALKASVRSLNQDLADARPGPDA</sequence>
<keyword evidence="1" id="KW-0805">Transcription regulation</keyword>
<dbReference type="InterPro" id="IPR014757">
    <property type="entry name" value="Tscrpt_reg_IclR_C"/>
</dbReference>
<dbReference type="Gene3D" id="1.10.10.10">
    <property type="entry name" value="Winged helix-like DNA-binding domain superfamily/Winged helix DNA-binding domain"/>
    <property type="match status" value="1"/>
</dbReference>
<dbReference type="EMBL" id="CP003924">
    <property type="protein sequence ID" value="AGS34348.1"/>
    <property type="molecule type" value="Genomic_DNA"/>
</dbReference>
<dbReference type="InterPro" id="IPR036388">
    <property type="entry name" value="WH-like_DNA-bd_sf"/>
</dbReference>
<dbReference type="InterPro" id="IPR036390">
    <property type="entry name" value="WH_DNA-bd_sf"/>
</dbReference>
<dbReference type="SUPFAM" id="SSF46785">
    <property type="entry name" value="Winged helix' DNA-binding domain"/>
    <property type="match status" value="1"/>
</dbReference>
<dbReference type="GO" id="GO:0003677">
    <property type="term" value="F:DNA binding"/>
    <property type="evidence" value="ECO:0007669"/>
    <property type="project" value="TreeGrafter"/>
</dbReference>
<reference evidence="4 5" key="1">
    <citation type="submission" date="2012-11" db="EMBL/GenBank/DDBJ databases">
        <title>The complete genome sequence of Corynebacterium maris Coryn-1 (=DSM 45190).</title>
        <authorList>
            <person name="Schaffert L."/>
            <person name="Albersmeier A."/>
            <person name="Kalinowski J."/>
            <person name="Ruckert C."/>
        </authorList>
    </citation>
    <scope>NUCLEOTIDE SEQUENCE [LARGE SCALE GENOMIC DNA]</scope>
    <source>
        <strain evidence="5">Coryn-1</strain>
    </source>
</reference>
<proteinExistence type="predicted"/>
<dbReference type="HOGENOM" id="CLU_062618_6_4_11"/>
<evidence type="ECO:0000256" key="1">
    <source>
        <dbReference type="ARBA" id="ARBA00023015"/>
    </source>
</evidence>
<dbReference type="Gene3D" id="3.30.450.40">
    <property type="match status" value="1"/>
</dbReference>
<dbReference type="AlphaFoldDB" id="S5TI05"/>
<feature type="domain" description="IclR-ED" evidence="3">
    <location>
        <begin position="70"/>
        <end position="255"/>
    </location>
</feature>
<gene>
    <name evidence="4" type="ORF">B841_04335</name>
</gene>
<evidence type="ECO:0000256" key="2">
    <source>
        <dbReference type="ARBA" id="ARBA00023163"/>
    </source>
</evidence>
<dbReference type="Pfam" id="PF01614">
    <property type="entry name" value="IclR_C"/>
    <property type="match status" value="1"/>
</dbReference>
<dbReference type="GO" id="GO:0045892">
    <property type="term" value="P:negative regulation of DNA-templated transcription"/>
    <property type="evidence" value="ECO:0007669"/>
    <property type="project" value="TreeGrafter"/>
</dbReference>
<protein>
    <recommendedName>
        <fullName evidence="3">IclR-ED domain-containing protein</fullName>
    </recommendedName>
</protein>
<dbReference type="KEGG" id="cmd:B841_04335"/>
<dbReference type="PATRIC" id="fig|1224163.3.peg.866"/>